<proteinExistence type="predicted"/>
<keyword evidence="1" id="KW-1185">Reference proteome</keyword>
<gene>
    <name evidence="2" type="ORF">PgNI_10209</name>
</gene>
<protein>
    <submittedName>
        <fullName evidence="2">Uncharacterized protein</fullName>
    </submittedName>
</protein>
<reference evidence="2" key="3">
    <citation type="submission" date="2025-08" db="UniProtKB">
        <authorList>
            <consortium name="RefSeq"/>
        </authorList>
    </citation>
    <scope>IDENTIFICATION</scope>
    <source>
        <strain evidence="2">NI907</strain>
    </source>
</reference>
<dbReference type="Proteomes" id="UP000515153">
    <property type="component" value="Chromosome VII"/>
</dbReference>
<dbReference type="RefSeq" id="XP_030979618.1">
    <property type="nucleotide sequence ID" value="XM_031130183.1"/>
</dbReference>
<dbReference type="GeneID" id="41965091"/>
<organism evidence="1 2">
    <name type="scientific">Pyricularia grisea</name>
    <name type="common">Crabgrass-specific blast fungus</name>
    <name type="synonym">Magnaporthe grisea</name>
    <dbReference type="NCBI Taxonomy" id="148305"/>
    <lineage>
        <taxon>Eukaryota</taxon>
        <taxon>Fungi</taxon>
        <taxon>Dikarya</taxon>
        <taxon>Ascomycota</taxon>
        <taxon>Pezizomycotina</taxon>
        <taxon>Sordariomycetes</taxon>
        <taxon>Sordariomycetidae</taxon>
        <taxon>Magnaporthales</taxon>
        <taxon>Pyriculariaceae</taxon>
        <taxon>Pyricularia</taxon>
    </lineage>
</organism>
<accession>A0A6P8AXG5</accession>
<evidence type="ECO:0000313" key="2">
    <source>
        <dbReference type="RefSeq" id="XP_030979618.1"/>
    </source>
</evidence>
<reference evidence="2" key="2">
    <citation type="submission" date="2019-10" db="EMBL/GenBank/DDBJ databases">
        <authorList>
            <consortium name="NCBI Genome Project"/>
        </authorList>
    </citation>
    <scope>NUCLEOTIDE SEQUENCE</scope>
    <source>
        <strain evidence="2">NI907</strain>
    </source>
</reference>
<name>A0A6P8AXG5_PYRGI</name>
<evidence type="ECO:0000313" key="1">
    <source>
        <dbReference type="Proteomes" id="UP000515153"/>
    </source>
</evidence>
<sequence length="43" mass="5012">MPICSPRWCSRVPKSRLFQFSVCIWRGGFWGNLGWARSPGLDR</sequence>
<reference evidence="1 2" key="1">
    <citation type="journal article" date="2019" name="Mol. Biol. Evol.">
        <title>Blast fungal genomes show frequent chromosomal changes, gene gains and losses, and effector gene turnover.</title>
        <authorList>
            <person name="Gomez Luciano L.B."/>
            <person name="Jason Tsai I."/>
            <person name="Chuma I."/>
            <person name="Tosa Y."/>
            <person name="Chen Y.H."/>
            <person name="Li J.Y."/>
            <person name="Li M.Y."/>
            <person name="Jade Lu M.Y."/>
            <person name="Nakayashiki H."/>
            <person name="Li W.H."/>
        </authorList>
    </citation>
    <scope>NUCLEOTIDE SEQUENCE [LARGE SCALE GENOMIC DNA]</scope>
    <source>
        <strain evidence="1 2">NI907</strain>
    </source>
</reference>
<dbReference type="AlphaFoldDB" id="A0A6P8AXG5"/>
<dbReference type="KEGG" id="pgri:PgNI_10209"/>